<dbReference type="GO" id="GO:0003677">
    <property type="term" value="F:DNA binding"/>
    <property type="evidence" value="ECO:0007669"/>
    <property type="project" value="InterPro"/>
</dbReference>
<dbReference type="PANTHER" id="PTHR35010">
    <property type="entry name" value="BLL4672 PROTEIN-RELATED"/>
    <property type="match status" value="1"/>
</dbReference>
<dbReference type="SMART" id="SM00530">
    <property type="entry name" value="HTH_XRE"/>
    <property type="match status" value="1"/>
</dbReference>
<accession>A0A1R4B5I1</accession>
<dbReference type="PROSITE" id="PS50943">
    <property type="entry name" value="HTH_CROC1"/>
    <property type="match status" value="1"/>
</dbReference>
<gene>
    <name evidence="2" type="ORF">VPAL9027_02179</name>
</gene>
<feature type="domain" description="HTH cro/C1-type" evidence="1">
    <location>
        <begin position="35"/>
        <end position="84"/>
    </location>
</feature>
<evidence type="ECO:0000313" key="3">
    <source>
        <dbReference type="Proteomes" id="UP000189475"/>
    </source>
</evidence>
<protein>
    <submittedName>
        <fullName evidence="2">Helix-turn-helix domain protein</fullName>
    </submittedName>
</protein>
<dbReference type="InterPro" id="IPR001387">
    <property type="entry name" value="Cro/C1-type_HTH"/>
</dbReference>
<evidence type="ECO:0000259" key="1">
    <source>
        <dbReference type="PROSITE" id="PS50943"/>
    </source>
</evidence>
<evidence type="ECO:0000313" key="2">
    <source>
        <dbReference type="EMBL" id="SJL84197.1"/>
    </source>
</evidence>
<organism evidence="2 3">
    <name type="scientific">Vibrio palustris</name>
    <dbReference type="NCBI Taxonomy" id="1918946"/>
    <lineage>
        <taxon>Bacteria</taxon>
        <taxon>Pseudomonadati</taxon>
        <taxon>Pseudomonadota</taxon>
        <taxon>Gammaproteobacteria</taxon>
        <taxon>Vibrionales</taxon>
        <taxon>Vibrionaceae</taxon>
        <taxon>Vibrio</taxon>
    </lineage>
</organism>
<dbReference type="Pfam" id="PF13560">
    <property type="entry name" value="HTH_31"/>
    <property type="match status" value="1"/>
</dbReference>
<dbReference type="Gene3D" id="1.10.260.40">
    <property type="entry name" value="lambda repressor-like DNA-binding domains"/>
    <property type="match status" value="1"/>
</dbReference>
<dbReference type="STRING" id="1918946.VPAL9027_02179"/>
<dbReference type="AlphaFoldDB" id="A0A1R4B5I1"/>
<dbReference type="SUPFAM" id="SSF47413">
    <property type="entry name" value="lambda repressor-like DNA-binding domains"/>
    <property type="match status" value="1"/>
</dbReference>
<keyword evidence="3" id="KW-1185">Reference proteome</keyword>
<sequence length="281" mass="32115">MQTENLKLLGDFLRVKRDLIQPESIGLSKAIRSRAKGLRREDVAYKAGISTVWYSQIERGQALGISMQVLTAISETLQLSTSEHRYICNLVHSIPDALPVVQSATITSKTEKLLFQLNPLPALVQNEYLDLIASNAAFDLMVGFSLMEIEPEKRNYLYLTIANTDWKKFLNINSESQLERQIYRMAGFLRNALAATPNDEKLKLKVEEFTALSPIFALAWRHNSVRQLEEISYTYHHATMGDITLDKQIWSNIDGLSNSRLNIYYPCHSDDEQRLTKLFNT</sequence>
<proteinExistence type="predicted"/>
<reference evidence="2 3" key="1">
    <citation type="submission" date="2017-02" db="EMBL/GenBank/DDBJ databases">
        <authorList>
            <person name="Peterson S.W."/>
        </authorList>
    </citation>
    <scope>NUCLEOTIDE SEQUENCE [LARGE SCALE GENOMIC DNA]</scope>
    <source>
        <strain evidence="2 3">CECT 9027</strain>
    </source>
</reference>
<dbReference type="InterPro" id="IPR010982">
    <property type="entry name" value="Lambda_DNA-bd_dom_sf"/>
</dbReference>
<dbReference type="Gene3D" id="3.30.450.180">
    <property type="match status" value="1"/>
</dbReference>
<dbReference type="OrthoDB" id="5346389at2"/>
<dbReference type="InterPro" id="IPR041413">
    <property type="entry name" value="MLTR_LBD"/>
</dbReference>
<dbReference type="Pfam" id="PF17765">
    <property type="entry name" value="MLTR_LBD"/>
    <property type="match status" value="1"/>
</dbReference>
<dbReference type="PANTHER" id="PTHR35010:SF2">
    <property type="entry name" value="BLL4672 PROTEIN"/>
    <property type="match status" value="1"/>
</dbReference>
<dbReference type="RefSeq" id="WP_077314582.1">
    <property type="nucleotide sequence ID" value="NZ_AP024888.1"/>
</dbReference>
<dbReference type="Proteomes" id="UP000189475">
    <property type="component" value="Unassembled WGS sequence"/>
</dbReference>
<dbReference type="CDD" id="cd00093">
    <property type="entry name" value="HTH_XRE"/>
    <property type="match status" value="1"/>
</dbReference>
<name>A0A1R4B5I1_9VIBR</name>
<dbReference type="EMBL" id="FUFT01000005">
    <property type="protein sequence ID" value="SJL84197.1"/>
    <property type="molecule type" value="Genomic_DNA"/>
</dbReference>